<dbReference type="EMBL" id="AVOT02033382">
    <property type="protein sequence ID" value="MBW0527272.1"/>
    <property type="molecule type" value="Genomic_DNA"/>
</dbReference>
<sequence>MHNKSFKGHKTPPCVSVEERFLPPEARPQGSPPVTPPGTDPVEKGKAKRYSEVLISNKELKPIATWRIQKPQILASKKFKPTLIACNGRIKIINPLLASKDKFPKRVDLRNLEVRRNQAEDRAELVMTRTPGFGQHCGWQDTL</sequence>
<protein>
    <submittedName>
        <fullName evidence="2">Uncharacterized protein</fullName>
    </submittedName>
</protein>
<gene>
    <name evidence="2" type="ORF">O181_066987</name>
</gene>
<organism evidence="2 3">
    <name type="scientific">Austropuccinia psidii MF-1</name>
    <dbReference type="NCBI Taxonomy" id="1389203"/>
    <lineage>
        <taxon>Eukaryota</taxon>
        <taxon>Fungi</taxon>
        <taxon>Dikarya</taxon>
        <taxon>Basidiomycota</taxon>
        <taxon>Pucciniomycotina</taxon>
        <taxon>Pucciniomycetes</taxon>
        <taxon>Pucciniales</taxon>
        <taxon>Sphaerophragmiaceae</taxon>
        <taxon>Austropuccinia</taxon>
    </lineage>
</organism>
<keyword evidence="3" id="KW-1185">Reference proteome</keyword>
<evidence type="ECO:0000256" key="1">
    <source>
        <dbReference type="SAM" id="MobiDB-lite"/>
    </source>
</evidence>
<feature type="compositionally biased region" description="Basic residues" evidence="1">
    <location>
        <begin position="1"/>
        <end position="10"/>
    </location>
</feature>
<proteinExistence type="predicted"/>
<evidence type="ECO:0000313" key="3">
    <source>
        <dbReference type="Proteomes" id="UP000765509"/>
    </source>
</evidence>
<evidence type="ECO:0000313" key="2">
    <source>
        <dbReference type="EMBL" id="MBW0527272.1"/>
    </source>
</evidence>
<feature type="region of interest" description="Disordered" evidence="1">
    <location>
        <begin position="1"/>
        <end position="48"/>
    </location>
</feature>
<comment type="caution">
    <text evidence="2">The sequence shown here is derived from an EMBL/GenBank/DDBJ whole genome shotgun (WGS) entry which is preliminary data.</text>
</comment>
<dbReference type="AlphaFoldDB" id="A0A9Q3EWG9"/>
<reference evidence="2" key="1">
    <citation type="submission" date="2021-03" db="EMBL/GenBank/DDBJ databases">
        <title>Draft genome sequence of rust myrtle Austropuccinia psidii MF-1, a brazilian biotype.</title>
        <authorList>
            <person name="Quecine M.C."/>
            <person name="Pachon D.M.R."/>
            <person name="Bonatelli M.L."/>
            <person name="Correr F.H."/>
            <person name="Franceschini L.M."/>
            <person name="Leite T.F."/>
            <person name="Margarido G.R.A."/>
            <person name="Almeida C.A."/>
            <person name="Ferrarezi J.A."/>
            <person name="Labate C.A."/>
        </authorList>
    </citation>
    <scope>NUCLEOTIDE SEQUENCE</scope>
    <source>
        <strain evidence="2">MF-1</strain>
    </source>
</reference>
<accession>A0A9Q3EWG9</accession>
<dbReference type="Proteomes" id="UP000765509">
    <property type="component" value="Unassembled WGS sequence"/>
</dbReference>
<name>A0A9Q3EWG9_9BASI</name>
<feature type="compositionally biased region" description="Pro residues" evidence="1">
    <location>
        <begin position="30"/>
        <end position="39"/>
    </location>
</feature>